<keyword evidence="6" id="KW-1133">Transmembrane helix</keyword>
<evidence type="ECO:0000313" key="9">
    <source>
        <dbReference type="EMBL" id="QTA38967.1"/>
    </source>
</evidence>
<evidence type="ECO:0000256" key="6">
    <source>
        <dbReference type="ARBA" id="ARBA00022989"/>
    </source>
</evidence>
<gene>
    <name evidence="9" type="ORF">JYK00_09135</name>
</gene>
<evidence type="ECO:0000256" key="5">
    <source>
        <dbReference type="ARBA" id="ARBA00022764"/>
    </source>
</evidence>
<name>A0ABX7S8L7_9BACT</name>
<dbReference type="PROSITE" id="PS00409">
    <property type="entry name" value="PROKAR_NTER_METHYL"/>
    <property type="match status" value="1"/>
</dbReference>
<keyword evidence="3" id="KW-0488">Methylation</keyword>
<dbReference type="SUPFAM" id="SSF54523">
    <property type="entry name" value="Pili subunits"/>
    <property type="match status" value="1"/>
</dbReference>
<reference evidence="9 10" key="1">
    <citation type="submission" date="2021-03" db="EMBL/GenBank/DDBJ databases">
        <title>Thermosipho ferrireducens sp.nov., an anaerobic thermophilic iron-reducing bacterium isolated from a deep-sea hydrothermal sulfide deposits.</title>
        <authorList>
            <person name="Zeng X."/>
            <person name="Chen Y."/>
            <person name="Shao Z."/>
        </authorList>
    </citation>
    <scope>NUCLEOTIDE SEQUENCE [LARGE SCALE GENOMIC DNA]</scope>
    <source>
        <strain evidence="9 10">JL129W03</strain>
    </source>
</reference>
<keyword evidence="10" id="KW-1185">Reference proteome</keyword>
<dbReference type="InterPro" id="IPR012902">
    <property type="entry name" value="N_methyl_site"/>
</dbReference>
<dbReference type="PANTHER" id="PTHR30093">
    <property type="entry name" value="GENERAL SECRETION PATHWAY PROTEIN G"/>
    <property type="match status" value="1"/>
</dbReference>
<sequence length="134" mass="14873">MRKGFTLVELLIVLAVIAALLSVATPVALNAVRKAKATQVAQNLRNLKTAIESYINIEQSTPSTFTDLTNYLTGADLKSSYDYSITDNSTYYSGEVWYTKDDVTYNELVKILPDATEIGTAKNPGLKFQVAKWW</sequence>
<evidence type="ECO:0000256" key="4">
    <source>
        <dbReference type="ARBA" id="ARBA00022692"/>
    </source>
</evidence>
<keyword evidence="7" id="KW-0472">Membrane</keyword>
<keyword evidence="8" id="KW-0998">Cell outer membrane</keyword>
<dbReference type="Pfam" id="PF07963">
    <property type="entry name" value="N_methyl"/>
    <property type="match status" value="1"/>
</dbReference>
<dbReference type="EMBL" id="CP071446">
    <property type="protein sequence ID" value="QTA38967.1"/>
    <property type="molecule type" value="Genomic_DNA"/>
</dbReference>
<evidence type="ECO:0000313" key="10">
    <source>
        <dbReference type="Proteomes" id="UP000671862"/>
    </source>
</evidence>
<keyword evidence="4" id="KW-0812">Transmembrane</keyword>
<dbReference type="Gene3D" id="3.30.700.10">
    <property type="entry name" value="Glycoprotein, Type 4 Pilin"/>
    <property type="match status" value="1"/>
</dbReference>
<evidence type="ECO:0000256" key="3">
    <source>
        <dbReference type="ARBA" id="ARBA00022481"/>
    </source>
</evidence>
<dbReference type="NCBIfam" id="TIGR02532">
    <property type="entry name" value="IV_pilin_GFxxxE"/>
    <property type="match status" value="1"/>
</dbReference>
<evidence type="ECO:0000256" key="8">
    <source>
        <dbReference type="ARBA" id="ARBA00023237"/>
    </source>
</evidence>
<dbReference type="InterPro" id="IPR045584">
    <property type="entry name" value="Pilin-like"/>
</dbReference>
<proteinExistence type="predicted"/>
<dbReference type="RefSeq" id="WP_207567683.1">
    <property type="nucleotide sequence ID" value="NZ_CP071446.1"/>
</dbReference>
<protein>
    <submittedName>
        <fullName evidence="9">Type II secretion system protein</fullName>
    </submittedName>
</protein>
<evidence type="ECO:0000256" key="2">
    <source>
        <dbReference type="ARBA" id="ARBA00004418"/>
    </source>
</evidence>
<evidence type="ECO:0000256" key="7">
    <source>
        <dbReference type="ARBA" id="ARBA00023136"/>
    </source>
</evidence>
<accession>A0ABX7S8L7</accession>
<evidence type="ECO:0000256" key="1">
    <source>
        <dbReference type="ARBA" id="ARBA00004203"/>
    </source>
</evidence>
<comment type="subcellular location">
    <subcellularLocation>
        <location evidence="1">Cell outer membrane</location>
        <topology evidence="1">Single-pass membrane protein</topology>
    </subcellularLocation>
    <subcellularLocation>
        <location evidence="2">Periplasm</location>
    </subcellularLocation>
</comment>
<keyword evidence="5" id="KW-0574">Periplasm</keyword>
<dbReference type="PANTHER" id="PTHR30093:SF44">
    <property type="entry name" value="TYPE II SECRETION SYSTEM CORE PROTEIN G"/>
    <property type="match status" value="1"/>
</dbReference>
<dbReference type="Proteomes" id="UP000671862">
    <property type="component" value="Chromosome"/>
</dbReference>
<organism evidence="9 10">
    <name type="scientific">Thermosipho ferrireducens</name>
    <dbReference type="NCBI Taxonomy" id="2571116"/>
    <lineage>
        <taxon>Bacteria</taxon>
        <taxon>Thermotogati</taxon>
        <taxon>Thermotogota</taxon>
        <taxon>Thermotogae</taxon>
        <taxon>Thermotogales</taxon>
        <taxon>Fervidobacteriaceae</taxon>
        <taxon>Thermosipho</taxon>
    </lineage>
</organism>